<evidence type="ECO:0000259" key="5">
    <source>
        <dbReference type="Pfam" id="PF00441"/>
    </source>
</evidence>
<keyword evidence="2 4" id="KW-0285">Flavoprotein</keyword>
<proteinExistence type="inferred from homology"/>
<dbReference type="SUPFAM" id="SSF47203">
    <property type="entry name" value="Acyl-CoA dehydrogenase C-terminal domain-like"/>
    <property type="match status" value="1"/>
</dbReference>
<evidence type="ECO:0000256" key="3">
    <source>
        <dbReference type="ARBA" id="ARBA00022827"/>
    </source>
</evidence>
<evidence type="ECO:0000256" key="4">
    <source>
        <dbReference type="RuleBase" id="RU362125"/>
    </source>
</evidence>
<protein>
    <submittedName>
        <fullName evidence="7">Acyl-CoA dehydrogenase family member 11</fullName>
    </submittedName>
</protein>
<feature type="domain" description="Acyl-CoA dehydrogenase/oxidase C-terminal" evidence="5">
    <location>
        <begin position="354"/>
        <end position="534"/>
    </location>
</feature>
<dbReference type="OrthoDB" id="10251155at2759"/>
<dbReference type="Proteomes" id="UP000517252">
    <property type="component" value="Unassembled WGS sequence"/>
</dbReference>
<dbReference type="AlphaFoldDB" id="A0A6V8QUY7"/>
<dbReference type="Pfam" id="PF02770">
    <property type="entry name" value="Acyl-CoA_dh_M"/>
    <property type="match status" value="1"/>
</dbReference>
<dbReference type="InterPro" id="IPR006091">
    <property type="entry name" value="Acyl-CoA_Oxase/DH_mid-dom"/>
</dbReference>
<feature type="domain" description="Acyl-CoA oxidase/dehydrogenase middle" evidence="6">
    <location>
        <begin position="221"/>
        <end position="345"/>
    </location>
</feature>
<dbReference type="Gene3D" id="1.20.140.10">
    <property type="entry name" value="Butyryl-CoA Dehydrogenase, subunit A, domain 3"/>
    <property type="match status" value="1"/>
</dbReference>
<dbReference type="EMBL" id="BLZH01000006">
    <property type="protein sequence ID" value="GFP56180.1"/>
    <property type="molecule type" value="Genomic_DNA"/>
</dbReference>
<evidence type="ECO:0000256" key="1">
    <source>
        <dbReference type="ARBA" id="ARBA00009347"/>
    </source>
</evidence>
<evidence type="ECO:0000313" key="7">
    <source>
        <dbReference type="EMBL" id="GFP56180.1"/>
    </source>
</evidence>
<comment type="cofactor">
    <cofactor evidence="4">
        <name>FAD</name>
        <dbReference type="ChEBI" id="CHEBI:57692"/>
    </cofactor>
</comment>
<gene>
    <name evidence="7" type="ORF">TASIC1_0006035000</name>
</gene>
<comment type="caution">
    <text evidence="7">The sequence shown here is derived from an EMBL/GenBank/DDBJ whole genome shotgun (WGS) entry which is preliminary data.</text>
</comment>
<dbReference type="InterPro" id="IPR009100">
    <property type="entry name" value="AcylCoA_DH/oxidase_NM_dom_sf"/>
</dbReference>
<name>A0A6V8QUY7_TRIAP</name>
<accession>A0A6V8QUY7</accession>
<reference evidence="7 8" key="1">
    <citation type="submission" date="2020-07" db="EMBL/GenBank/DDBJ databases">
        <title>Trichoderma asperellum IC-1 whole genome shotgun sequence.</title>
        <authorList>
            <person name="Kanamasa S."/>
            <person name="Takahashi H."/>
        </authorList>
    </citation>
    <scope>NUCLEOTIDE SEQUENCE [LARGE SCALE GENOMIC DNA]</scope>
    <source>
        <strain evidence="7 8">IC-1</strain>
    </source>
</reference>
<sequence length="671" mass="74509">MNLFTLHTTSRCSVIRTLLPLFQRNLTSPNIKPLVYNGTVPPYCQLRRPIRNIKSGVSARASAGALFLPFSVITEVEAEVAALGRDVLSDEVFAWITDAEHNKPYIKGSGRDAFGRLQGELVTGEGWRELQKFGLSRGFVATGYDTPYGAFSRPLQYLRLHLWEASSANVTCPSAMQDGAAALLRRHLASRRLSETERIVFDDAYRRLISRDPSVAWTSGQWMTERTGGSDVSQTETIALYQPEDAEGALASKEGKIPLGPWSIHGFKWFSSATDSNMTILLARTSKDKLSTFFAPMRRHDPKAKTMTGHPKSDGTRLNGVWIQRLKNKLGTQSLPTAELVLEDMRGWMIGEEGRGINEISTILTITRIHNAVTACGYVGRGLGIARAYARRREVGAGRGARMKLTESTLHMRTLANLTAEYHGLMLMSNYCGYMLGISEHEATPPTSALAALTPPAQYIDPLLRIIVPLAKAYVCKAAVPLLYSCMESLGGVGYLVNEEQEYLNVARLYRDCCVLPIWEGTTDVLCTDMIRALKHPKTGTQSLNALESFIKSSSSFNEEAVVKRYGWDPVGKWTALRAYIDERDQAALVGEGREILWDVAEILISLLLFVDAATDQNEACKEIFRRFIDDKFLKEKRARDTPAEELEKDLAIVYGVEEAEAVAREVGPKL</sequence>
<organism evidence="7 8">
    <name type="scientific">Trichoderma asperellum</name>
    <name type="common">Filamentous fungus</name>
    <dbReference type="NCBI Taxonomy" id="101201"/>
    <lineage>
        <taxon>Eukaryota</taxon>
        <taxon>Fungi</taxon>
        <taxon>Dikarya</taxon>
        <taxon>Ascomycota</taxon>
        <taxon>Pezizomycotina</taxon>
        <taxon>Sordariomycetes</taxon>
        <taxon>Hypocreomycetidae</taxon>
        <taxon>Hypocreales</taxon>
        <taxon>Hypocreaceae</taxon>
        <taxon>Trichoderma</taxon>
    </lineage>
</organism>
<keyword evidence="3 4" id="KW-0274">FAD</keyword>
<keyword evidence="4" id="KW-0560">Oxidoreductase</keyword>
<dbReference type="InterPro" id="IPR036250">
    <property type="entry name" value="AcylCo_DH-like_C"/>
</dbReference>
<evidence type="ECO:0000313" key="8">
    <source>
        <dbReference type="Proteomes" id="UP000517252"/>
    </source>
</evidence>
<dbReference type="Pfam" id="PF00441">
    <property type="entry name" value="Acyl-CoA_dh_1"/>
    <property type="match status" value="1"/>
</dbReference>
<dbReference type="InterPro" id="IPR009075">
    <property type="entry name" value="AcylCo_DH/oxidase_C"/>
</dbReference>
<dbReference type="GO" id="GO:0003995">
    <property type="term" value="F:acyl-CoA dehydrogenase activity"/>
    <property type="evidence" value="ECO:0007669"/>
    <property type="project" value="TreeGrafter"/>
</dbReference>
<evidence type="ECO:0000256" key="2">
    <source>
        <dbReference type="ARBA" id="ARBA00022630"/>
    </source>
</evidence>
<dbReference type="Gene3D" id="2.40.110.20">
    <property type="match status" value="1"/>
</dbReference>
<dbReference type="PANTHER" id="PTHR42707">
    <property type="entry name" value="ACYL-COA DEHYDROGENASE"/>
    <property type="match status" value="1"/>
</dbReference>
<dbReference type="SUPFAM" id="SSF56645">
    <property type="entry name" value="Acyl-CoA dehydrogenase NM domain-like"/>
    <property type="match status" value="1"/>
</dbReference>
<evidence type="ECO:0000259" key="6">
    <source>
        <dbReference type="Pfam" id="PF02770"/>
    </source>
</evidence>
<dbReference type="InterPro" id="IPR052904">
    <property type="entry name" value="Acyl-CoA_dehydrogenase-like"/>
</dbReference>
<dbReference type="PANTHER" id="PTHR42707:SF2">
    <property type="entry name" value="ACD11 DEHYDROGENASE"/>
    <property type="match status" value="1"/>
</dbReference>
<comment type="similarity">
    <text evidence="1 4">Belongs to the acyl-CoA dehydrogenase family.</text>
</comment>